<dbReference type="AlphaFoldDB" id="A0A4Y2HLC3"/>
<keyword evidence="2" id="KW-0964">Secreted</keyword>
<sequence>MVLSYLKEQNHKTSFSHVDSLSIYTFYSYCKGRTYEEILKSNMVRILMLLVVAMAVITETVQALSDCEEHRNREMKSSAPLPMRLIPNCDKNGDYLPMQCFKDSKFCRCYSKDGDLLTPPSTKLKSCDCIAKKNEMQKKNAAGSSIPQCNADGTYKKS</sequence>
<evidence type="ECO:0000256" key="2">
    <source>
        <dbReference type="ARBA" id="ARBA00022525"/>
    </source>
</evidence>
<dbReference type="CDD" id="cd00191">
    <property type="entry name" value="TY"/>
    <property type="match status" value="1"/>
</dbReference>
<dbReference type="PANTHER" id="PTHR12352">
    <property type="entry name" value="SECRETED MODULAR CALCIUM-BINDING PROTEIN"/>
    <property type="match status" value="1"/>
</dbReference>
<dbReference type="EMBL" id="BGPR01001998">
    <property type="protein sequence ID" value="GBM65863.1"/>
    <property type="molecule type" value="Genomic_DNA"/>
</dbReference>
<organism evidence="8 9">
    <name type="scientific">Araneus ventricosus</name>
    <name type="common">Orbweaver spider</name>
    <name type="synonym">Epeira ventricosa</name>
    <dbReference type="NCBI Taxonomy" id="182803"/>
    <lineage>
        <taxon>Eukaryota</taxon>
        <taxon>Metazoa</taxon>
        <taxon>Ecdysozoa</taxon>
        <taxon>Arthropoda</taxon>
        <taxon>Chelicerata</taxon>
        <taxon>Arachnida</taxon>
        <taxon>Araneae</taxon>
        <taxon>Araneomorphae</taxon>
        <taxon>Entelegynae</taxon>
        <taxon>Araneoidea</taxon>
        <taxon>Araneidae</taxon>
        <taxon>Araneus</taxon>
    </lineage>
</organism>
<dbReference type="OrthoDB" id="6425141at2759"/>
<gene>
    <name evidence="8" type="primary">PN16_6</name>
    <name evidence="8" type="ORF">AVEN_248045_1</name>
</gene>
<evidence type="ECO:0000256" key="6">
    <source>
        <dbReference type="SAM" id="MobiDB-lite"/>
    </source>
</evidence>
<evidence type="ECO:0000259" key="7">
    <source>
        <dbReference type="PROSITE" id="PS51162"/>
    </source>
</evidence>
<comment type="subcellular location">
    <subcellularLocation>
        <location evidence="1">Secreted</location>
    </subcellularLocation>
</comment>
<keyword evidence="3" id="KW-0677">Repeat</keyword>
<name>A0A4Y2HLC3_ARAVE</name>
<evidence type="ECO:0000313" key="8">
    <source>
        <dbReference type="EMBL" id="GBM65863.1"/>
    </source>
</evidence>
<feature type="domain" description="Thyroglobulin type-1" evidence="7">
    <location>
        <begin position="64"/>
        <end position="129"/>
    </location>
</feature>
<reference evidence="8 9" key="1">
    <citation type="journal article" date="2019" name="Sci. Rep.">
        <title>Orb-weaving spider Araneus ventricosus genome elucidates the spidroin gene catalogue.</title>
        <authorList>
            <person name="Kono N."/>
            <person name="Nakamura H."/>
            <person name="Ohtoshi R."/>
            <person name="Moran D.A.P."/>
            <person name="Shinohara A."/>
            <person name="Yoshida Y."/>
            <person name="Fujiwara M."/>
            <person name="Mori M."/>
            <person name="Tomita M."/>
            <person name="Arakawa K."/>
        </authorList>
    </citation>
    <scope>NUCLEOTIDE SEQUENCE [LARGE SCALE GENOMIC DNA]</scope>
</reference>
<accession>A0A4Y2HLC3</accession>
<proteinExistence type="predicted"/>
<evidence type="ECO:0000256" key="3">
    <source>
        <dbReference type="ARBA" id="ARBA00022737"/>
    </source>
</evidence>
<dbReference type="Proteomes" id="UP000499080">
    <property type="component" value="Unassembled WGS sequence"/>
</dbReference>
<feature type="disulfide bond" evidence="5">
    <location>
        <begin position="100"/>
        <end position="107"/>
    </location>
</feature>
<evidence type="ECO:0000256" key="1">
    <source>
        <dbReference type="ARBA" id="ARBA00004613"/>
    </source>
</evidence>
<comment type="caution">
    <text evidence="8">The sequence shown here is derived from an EMBL/GenBank/DDBJ whole genome shotgun (WGS) entry which is preliminary data.</text>
</comment>
<feature type="disulfide bond" evidence="5">
    <location>
        <begin position="109"/>
        <end position="129"/>
    </location>
</feature>
<evidence type="ECO:0000256" key="5">
    <source>
        <dbReference type="PROSITE-ProRule" id="PRU00500"/>
    </source>
</evidence>
<dbReference type="Gene3D" id="4.10.800.10">
    <property type="entry name" value="Thyroglobulin type-1"/>
    <property type="match status" value="1"/>
</dbReference>
<evidence type="ECO:0000313" key="9">
    <source>
        <dbReference type="Proteomes" id="UP000499080"/>
    </source>
</evidence>
<protein>
    <submittedName>
        <fullName evidence="8">U24-ctenitoxin-Pn1a</fullName>
    </submittedName>
</protein>
<comment type="caution">
    <text evidence="5">Lacks conserved residue(s) required for the propagation of feature annotation.</text>
</comment>
<evidence type="ECO:0000256" key="4">
    <source>
        <dbReference type="ARBA" id="ARBA00023157"/>
    </source>
</evidence>
<dbReference type="GO" id="GO:0005615">
    <property type="term" value="C:extracellular space"/>
    <property type="evidence" value="ECO:0007669"/>
    <property type="project" value="TreeGrafter"/>
</dbReference>
<dbReference type="InterPro" id="IPR051950">
    <property type="entry name" value="Dev_reg/Prot_inhib"/>
</dbReference>
<dbReference type="InterPro" id="IPR000716">
    <property type="entry name" value="Thyroglobulin_1"/>
</dbReference>
<dbReference type="Pfam" id="PF00086">
    <property type="entry name" value="Thyroglobulin_1"/>
    <property type="match status" value="1"/>
</dbReference>
<dbReference type="PROSITE" id="PS51162">
    <property type="entry name" value="THYROGLOBULIN_1_2"/>
    <property type="match status" value="1"/>
</dbReference>
<feature type="region of interest" description="Disordered" evidence="6">
    <location>
        <begin position="138"/>
        <end position="158"/>
    </location>
</feature>
<dbReference type="PANTHER" id="PTHR12352:SF3">
    <property type="entry name" value="NIDOGEN-2"/>
    <property type="match status" value="1"/>
</dbReference>
<dbReference type="SUPFAM" id="SSF57610">
    <property type="entry name" value="Thyroglobulin type-1 domain"/>
    <property type="match status" value="1"/>
</dbReference>
<keyword evidence="4 5" id="KW-1015">Disulfide bond</keyword>
<dbReference type="InterPro" id="IPR036857">
    <property type="entry name" value="Thyroglobulin_1_sf"/>
</dbReference>
<keyword evidence="9" id="KW-1185">Reference proteome</keyword>